<evidence type="ECO:0000313" key="2">
    <source>
        <dbReference type="Proteomes" id="UP001516400"/>
    </source>
</evidence>
<protein>
    <submittedName>
        <fullName evidence="1">Uncharacterized protein</fullName>
    </submittedName>
</protein>
<dbReference type="AlphaFoldDB" id="A0ABD2MZ77"/>
<name>A0ABD2MZ77_9CUCU</name>
<evidence type="ECO:0000313" key="1">
    <source>
        <dbReference type="EMBL" id="KAL3271709.1"/>
    </source>
</evidence>
<organism evidence="1 2">
    <name type="scientific">Cryptolaemus montrouzieri</name>
    <dbReference type="NCBI Taxonomy" id="559131"/>
    <lineage>
        <taxon>Eukaryota</taxon>
        <taxon>Metazoa</taxon>
        <taxon>Ecdysozoa</taxon>
        <taxon>Arthropoda</taxon>
        <taxon>Hexapoda</taxon>
        <taxon>Insecta</taxon>
        <taxon>Pterygota</taxon>
        <taxon>Neoptera</taxon>
        <taxon>Endopterygota</taxon>
        <taxon>Coleoptera</taxon>
        <taxon>Polyphaga</taxon>
        <taxon>Cucujiformia</taxon>
        <taxon>Coccinelloidea</taxon>
        <taxon>Coccinellidae</taxon>
        <taxon>Scymninae</taxon>
        <taxon>Scymnini</taxon>
        <taxon>Cryptolaemus</taxon>
    </lineage>
</organism>
<accession>A0ABD2MZ77</accession>
<comment type="caution">
    <text evidence="1">The sequence shown here is derived from an EMBL/GenBank/DDBJ whole genome shotgun (WGS) entry which is preliminary data.</text>
</comment>
<proteinExistence type="predicted"/>
<gene>
    <name evidence="1" type="ORF">HHI36_022181</name>
</gene>
<sequence>MSYQSVSVWLKEIRENAEYYEPLAIYTSEDLEQSRNDDVDIVLCNIMEDIVPKRLSGTYENIWDCPSGSCVLPVKFGELRCVSVIFGESVEELNLNPVIYERVESEVTEDVMIWKQELRFNCEEEESILESE</sequence>
<dbReference type="Proteomes" id="UP001516400">
    <property type="component" value="Unassembled WGS sequence"/>
</dbReference>
<reference evidence="1 2" key="1">
    <citation type="journal article" date="2021" name="BMC Biol.">
        <title>Horizontally acquired antibacterial genes associated with adaptive radiation of ladybird beetles.</title>
        <authorList>
            <person name="Li H.S."/>
            <person name="Tang X.F."/>
            <person name="Huang Y.H."/>
            <person name="Xu Z.Y."/>
            <person name="Chen M.L."/>
            <person name="Du X.Y."/>
            <person name="Qiu B.Y."/>
            <person name="Chen P.T."/>
            <person name="Zhang W."/>
            <person name="Slipinski A."/>
            <person name="Escalona H.E."/>
            <person name="Waterhouse R.M."/>
            <person name="Zwick A."/>
            <person name="Pang H."/>
        </authorList>
    </citation>
    <scope>NUCLEOTIDE SEQUENCE [LARGE SCALE GENOMIC DNA]</scope>
    <source>
        <strain evidence="1">SYSU2018</strain>
    </source>
</reference>
<dbReference type="EMBL" id="JABFTP020000042">
    <property type="protein sequence ID" value="KAL3271709.1"/>
    <property type="molecule type" value="Genomic_DNA"/>
</dbReference>
<feature type="non-terminal residue" evidence="1">
    <location>
        <position position="132"/>
    </location>
</feature>
<keyword evidence="2" id="KW-1185">Reference proteome</keyword>